<dbReference type="AlphaFoldDB" id="A0A9W9Z9T7"/>
<protein>
    <recommendedName>
        <fullName evidence="5">Fibrinogen C-terminal domain-containing protein</fullName>
    </recommendedName>
</protein>
<dbReference type="GO" id="GO:0005615">
    <property type="term" value="C:extracellular space"/>
    <property type="evidence" value="ECO:0007669"/>
    <property type="project" value="TreeGrafter"/>
</dbReference>
<evidence type="ECO:0000313" key="4">
    <source>
        <dbReference type="Proteomes" id="UP001163046"/>
    </source>
</evidence>
<dbReference type="GO" id="GO:0070492">
    <property type="term" value="F:oligosaccharide binding"/>
    <property type="evidence" value="ECO:0007669"/>
    <property type="project" value="TreeGrafter"/>
</dbReference>
<dbReference type="InterPro" id="IPR036056">
    <property type="entry name" value="Fibrinogen-like_C"/>
</dbReference>
<keyword evidence="2" id="KW-0812">Transmembrane</keyword>
<dbReference type="NCBIfam" id="NF040941">
    <property type="entry name" value="GGGWT_bact"/>
    <property type="match status" value="1"/>
</dbReference>
<evidence type="ECO:0000256" key="1">
    <source>
        <dbReference type="ARBA" id="ARBA00023157"/>
    </source>
</evidence>
<dbReference type="PANTHER" id="PTHR16146">
    <property type="entry name" value="INTELECTIN"/>
    <property type="match status" value="1"/>
</dbReference>
<gene>
    <name evidence="3" type="ORF">OS493_030683</name>
</gene>
<sequence>MHNTLYHGVRFALRVEVLLVVVFALLVYQVVSQVYIDGSKALKRDAGDGVAYANFAAHKFRYLNLAPLISALVTEHRECAKLCVDHSSCFSTNLAATRDNKGRIKCELLPSDKYNNSNKLLDSAVFHHLSIKAAKRKRIQFEHFTENRLSQESGSNCPGINCHDIKSRGLSEGDGLYRLDPDAGSHSNAFLAYCDMTSYNGGWTMCYTTDEYVNPRTEVTYSAQFPYGSDGYRTNCNNIPFTEIIFVDHQTGNKAYFKRHVNQTITAADNYGNTAGTYGLWEGVGAVDNAYSYQLLICDDSLYSGFFISGYTGSCYKGSYTEGCRNWCSDRVSPYFRTAATRSDLSGVAFNTNGHPPNIPSNRLISVGLRYKRDEP</sequence>
<evidence type="ECO:0000256" key="2">
    <source>
        <dbReference type="SAM" id="Phobius"/>
    </source>
</evidence>
<proteinExistence type="predicted"/>
<keyword evidence="2" id="KW-0472">Membrane</keyword>
<organism evidence="3 4">
    <name type="scientific">Desmophyllum pertusum</name>
    <dbReference type="NCBI Taxonomy" id="174260"/>
    <lineage>
        <taxon>Eukaryota</taxon>
        <taxon>Metazoa</taxon>
        <taxon>Cnidaria</taxon>
        <taxon>Anthozoa</taxon>
        <taxon>Hexacorallia</taxon>
        <taxon>Scleractinia</taxon>
        <taxon>Caryophylliina</taxon>
        <taxon>Caryophylliidae</taxon>
        <taxon>Desmophyllum</taxon>
    </lineage>
</organism>
<feature type="transmembrane region" description="Helical" evidence="2">
    <location>
        <begin position="12"/>
        <end position="31"/>
    </location>
</feature>
<keyword evidence="1" id="KW-1015">Disulfide bond</keyword>
<name>A0A9W9Z9T7_9CNID</name>
<evidence type="ECO:0000313" key="3">
    <source>
        <dbReference type="EMBL" id="KAJ7377089.1"/>
    </source>
</evidence>
<dbReference type="Gene3D" id="2.60.120.1000">
    <property type="match status" value="1"/>
</dbReference>
<accession>A0A9W9Z9T7</accession>
<reference evidence="3" key="1">
    <citation type="submission" date="2023-01" db="EMBL/GenBank/DDBJ databases">
        <title>Genome assembly of the deep-sea coral Lophelia pertusa.</title>
        <authorList>
            <person name="Herrera S."/>
            <person name="Cordes E."/>
        </authorList>
    </citation>
    <scope>NUCLEOTIDE SEQUENCE</scope>
    <source>
        <strain evidence="3">USNM1676648</strain>
        <tissue evidence="3">Polyp</tissue>
    </source>
</reference>
<keyword evidence="4" id="KW-1185">Reference proteome</keyword>
<dbReference type="PANTHER" id="PTHR16146:SF46">
    <property type="entry name" value="INTELECTIN-1A-RELATED"/>
    <property type="match status" value="1"/>
</dbReference>
<keyword evidence="2" id="KW-1133">Transmembrane helix</keyword>
<evidence type="ECO:0008006" key="5">
    <source>
        <dbReference type="Google" id="ProtNLM"/>
    </source>
</evidence>
<dbReference type="SUPFAM" id="SSF56496">
    <property type="entry name" value="Fibrinogen C-terminal domain-like"/>
    <property type="match status" value="1"/>
</dbReference>
<dbReference type="Proteomes" id="UP001163046">
    <property type="component" value="Unassembled WGS sequence"/>
</dbReference>
<comment type="caution">
    <text evidence="3">The sequence shown here is derived from an EMBL/GenBank/DDBJ whole genome shotgun (WGS) entry which is preliminary data.</text>
</comment>
<dbReference type="EMBL" id="MU826383">
    <property type="protein sequence ID" value="KAJ7377089.1"/>
    <property type="molecule type" value="Genomic_DNA"/>
</dbReference>